<dbReference type="InterPro" id="IPR026983">
    <property type="entry name" value="DHC"/>
</dbReference>
<evidence type="ECO:0000313" key="2">
    <source>
        <dbReference type="EMBL" id="CAG2065248.1"/>
    </source>
</evidence>
<protein>
    <recommendedName>
        <fullName evidence="1">Dynein heavy chain linker domain-containing protein</fullName>
    </recommendedName>
</protein>
<dbReference type="InterPro" id="IPR042228">
    <property type="entry name" value="Dynein_linker_3"/>
</dbReference>
<comment type="caution">
    <text evidence="2">The sequence shown here is derived from an EMBL/GenBank/DDBJ whole genome shotgun (WGS) entry which is preliminary data.</text>
</comment>
<dbReference type="Pfam" id="PF08393">
    <property type="entry name" value="DHC_N2"/>
    <property type="match status" value="1"/>
</dbReference>
<evidence type="ECO:0000259" key="1">
    <source>
        <dbReference type="Pfam" id="PF08393"/>
    </source>
</evidence>
<gene>
    <name evidence="2" type="ORF">TPAB3V08_LOCUS12192</name>
</gene>
<proteinExistence type="predicted"/>
<organism evidence="2 3">
    <name type="scientific">Timema podura</name>
    <name type="common">Walking stick</name>
    <dbReference type="NCBI Taxonomy" id="61482"/>
    <lineage>
        <taxon>Eukaryota</taxon>
        <taxon>Metazoa</taxon>
        <taxon>Ecdysozoa</taxon>
        <taxon>Arthropoda</taxon>
        <taxon>Hexapoda</taxon>
        <taxon>Insecta</taxon>
        <taxon>Pterygota</taxon>
        <taxon>Neoptera</taxon>
        <taxon>Polyneoptera</taxon>
        <taxon>Phasmatodea</taxon>
        <taxon>Timematodea</taxon>
        <taxon>Timematoidea</taxon>
        <taxon>Timematidae</taxon>
        <taxon>Timema</taxon>
    </lineage>
</organism>
<sequence length="175" mass="20397">MASQRPIFRVRRVMRRRHPLTFQLIVVCPEKKLLESLKECNHLLEQVQKGLSDYLETKRIVFPRFYFLSDEELLEILSQGKNPTAVQPHLRKCFENIAKLHFEEDLEITAMYSGEGECVKLDPSMYPSGNVEHWLLQVTVVMDQHGHSSDLTCIAERIHLSFFYDHVSKPDACLP</sequence>
<dbReference type="PANTHER" id="PTHR22878">
    <property type="entry name" value="DYNEIN HEAVY CHAIN 6, AXONEMAL-LIKE-RELATED"/>
    <property type="match status" value="1"/>
</dbReference>
<evidence type="ECO:0000313" key="3">
    <source>
        <dbReference type="Proteomes" id="UP001153148"/>
    </source>
</evidence>
<dbReference type="InterPro" id="IPR042222">
    <property type="entry name" value="Dynein_2_N"/>
</dbReference>
<reference evidence="2" key="1">
    <citation type="submission" date="2021-03" db="EMBL/GenBank/DDBJ databases">
        <authorList>
            <person name="Tran Van P."/>
        </authorList>
    </citation>
    <scope>NUCLEOTIDE SEQUENCE</scope>
</reference>
<dbReference type="Gene3D" id="3.20.180.20">
    <property type="entry name" value="Dynein heavy chain, N-terminal domain 2"/>
    <property type="match status" value="1"/>
</dbReference>
<dbReference type="EMBL" id="CAJPIN010041264">
    <property type="protein sequence ID" value="CAG2065248.1"/>
    <property type="molecule type" value="Genomic_DNA"/>
</dbReference>
<feature type="domain" description="Dynein heavy chain linker" evidence="1">
    <location>
        <begin position="13"/>
        <end position="144"/>
    </location>
</feature>
<accession>A0ABN7PBT5</accession>
<dbReference type="PANTHER" id="PTHR22878:SF73">
    <property type="entry name" value="DYNEIN AXONEMAL HEAVY CHAIN 1"/>
    <property type="match status" value="1"/>
</dbReference>
<name>A0ABN7PBT5_TIMPD</name>
<dbReference type="Proteomes" id="UP001153148">
    <property type="component" value="Unassembled WGS sequence"/>
</dbReference>
<dbReference type="InterPro" id="IPR013602">
    <property type="entry name" value="Dynein_heavy_linker"/>
</dbReference>
<dbReference type="Gene3D" id="1.20.140.100">
    <property type="entry name" value="Dynein heavy chain, N-terminal domain 2"/>
    <property type="match status" value="1"/>
</dbReference>
<keyword evidence="3" id="KW-1185">Reference proteome</keyword>